<reference evidence="2" key="1">
    <citation type="journal article" date="2012" name="MBio">
        <title>Comparative genome analysis of Trichophyton rubrum and related dermatophytes reveals candidate genes involved in infection.</title>
        <authorList>
            <person name="Martinez D.A."/>
            <person name="Oliver B.G."/>
            <person name="Graeser Y."/>
            <person name="Goldberg J.M."/>
            <person name="Li W."/>
            <person name="Martinez-Rossi N.M."/>
            <person name="Monod M."/>
            <person name="Shelest E."/>
            <person name="Barton R.C."/>
            <person name="Birch E."/>
            <person name="Brakhage A.A."/>
            <person name="Chen Z."/>
            <person name="Gurr S.J."/>
            <person name="Heiman D."/>
            <person name="Heitman J."/>
            <person name="Kosti I."/>
            <person name="Rossi A."/>
            <person name="Saif S."/>
            <person name="Samalova M."/>
            <person name="Saunders C.W."/>
            <person name="Shea T."/>
            <person name="Summerbell R.C."/>
            <person name="Xu J."/>
            <person name="Young S."/>
            <person name="Zeng Q."/>
            <person name="Birren B.W."/>
            <person name="Cuomo C.A."/>
            <person name="White T.C."/>
        </authorList>
    </citation>
    <scope>NUCLEOTIDE SEQUENCE [LARGE SCALE GENOMIC DNA]</scope>
    <source>
        <strain evidence="2">ATCC MYA-4604 / CBS 118893</strain>
    </source>
</reference>
<evidence type="ECO:0000313" key="2">
    <source>
        <dbReference type="Proteomes" id="UP000002669"/>
    </source>
</evidence>
<dbReference type="Proteomes" id="UP000002669">
    <property type="component" value="Unassembled WGS sequence"/>
</dbReference>
<dbReference type="EMBL" id="DS989825">
    <property type="protein sequence ID" value="EFR02029.1"/>
    <property type="molecule type" value="Genomic_DNA"/>
</dbReference>
<dbReference type="InParanoid" id="E4UY66"/>
<dbReference type="AlphaFoldDB" id="E4UY66"/>
<dbReference type="GeneID" id="10027710"/>
<dbReference type="VEuPathDB" id="FungiDB:MGYG_05031"/>
<dbReference type="RefSeq" id="XP_003172440.1">
    <property type="nucleotide sequence ID" value="XM_003172392.1"/>
</dbReference>
<name>E4UY66_ARTGP</name>
<sequence>MALTARLAGEALMVLRIEQLSNYRDEGKITNNFSCPLPLYCTKCVCLPSSGVPPAAGHGICWAGLRGRRETGDSKEVVK</sequence>
<accession>E4UY66</accession>
<keyword evidence="2" id="KW-1185">Reference proteome</keyword>
<gene>
    <name evidence="1" type="ORF">MGYG_05031</name>
</gene>
<dbReference type="HOGENOM" id="CLU_2605569_0_0_1"/>
<protein>
    <submittedName>
        <fullName evidence="1">Uncharacterized protein</fullName>
    </submittedName>
</protein>
<evidence type="ECO:0000313" key="1">
    <source>
        <dbReference type="EMBL" id="EFR02029.1"/>
    </source>
</evidence>
<proteinExistence type="predicted"/>
<organism evidence="2">
    <name type="scientific">Arthroderma gypseum (strain ATCC MYA-4604 / CBS 118893)</name>
    <name type="common">Microsporum gypseum</name>
    <dbReference type="NCBI Taxonomy" id="535722"/>
    <lineage>
        <taxon>Eukaryota</taxon>
        <taxon>Fungi</taxon>
        <taxon>Dikarya</taxon>
        <taxon>Ascomycota</taxon>
        <taxon>Pezizomycotina</taxon>
        <taxon>Eurotiomycetes</taxon>
        <taxon>Eurotiomycetidae</taxon>
        <taxon>Onygenales</taxon>
        <taxon>Arthrodermataceae</taxon>
        <taxon>Nannizzia</taxon>
    </lineage>
</organism>